<accession>A0AAY4D587</accession>
<reference evidence="2 3" key="1">
    <citation type="submission" date="2020-06" db="EMBL/GenBank/DDBJ databases">
        <authorList>
            <consortium name="Wellcome Sanger Institute Data Sharing"/>
        </authorList>
    </citation>
    <scope>NUCLEOTIDE SEQUENCE [LARGE SCALE GENOMIC DNA]</scope>
</reference>
<proteinExistence type="predicted"/>
<name>A0AAY4D587_9TELE</name>
<sequence>IITLLHYTGPLQQEEVRVILKQLQRKGAPGDPAHRIVLAAHAQNWDGHLVHVPQRVVPLPVGVPAAGPGALRAEENLLHSPQGAAGEESVGGHGLCKRGFVPESE</sequence>
<protein>
    <submittedName>
        <fullName evidence="2">Uncharacterized protein</fullName>
    </submittedName>
</protein>
<evidence type="ECO:0000313" key="2">
    <source>
        <dbReference type="Ensembl" id="ENSDCDP00010040667.1"/>
    </source>
</evidence>
<dbReference type="Proteomes" id="UP000694580">
    <property type="component" value="Chromosome 13"/>
</dbReference>
<organism evidence="2 3">
    <name type="scientific">Denticeps clupeoides</name>
    <name type="common">denticle herring</name>
    <dbReference type="NCBI Taxonomy" id="299321"/>
    <lineage>
        <taxon>Eukaryota</taxon>
        <taxon>Metazoa</taxon>
        <taxon>Chordata</taxon>
        <taxon>Craniata</taxon>
        <taxon>Vertebrata</taxon>
        <taxon>Euteleostomi</taxon>
        <taxon>Actinopterygii</taxon>
        <taxon>Neopterygii</taxon>
        <taxon>Teleostei</taxon>
        <taxon>Clupei</taxon>
        <taxon>Clupeiformes</taxon>
        <taxon>Denticipitoidei</taxon>
        <taxon>Denticipitidae</taxon>
        <taxon>Denticeps</taxon>
    </lineage>
</organism>
<dbReference type="GeneTree" id="ENSGT01130000278671"/>
<reference evidence="2" key="2">
    <citation type="submission" date="2025-08" db="UniProtKB">
        <authorList>
            <consortium name="Ensembl"/>
        </authorList>
    </citation>
    <scope>IDENTIFICATION</scope>
</reference>
<dbReference type="AlphaFoldDB" id="A0AAY4D587"/>
<feature type="region of interest" description="Disordered" evidence="1">
    <location>
        <begin position="82"/>
        <end position="105"/>
    </location>
</feature>
<evidence type="ECO:0000256" key="1">
    <source>
        <dbReference type="SAM" id="MobiDB-lite"/>
    </source>
</evidence>
<reference evidence="2" key="3">
    <citation type="submission" date="2025-09" db="UniProtKB">
        <authorList>
            <consortium name="Ensembl"/>
        </authorList>
    </citation>
    <scope>IDENTIFICATION</scope>
</reference>
<evidence type="ECO:0000313" key="3">
    <source>
        <dbReference type="Proteomes" id="UP000694580"/>
    </source>
</evidence>
<dbReference type="Ensembl" id="ENSDCDT00010050546.1">
    <property type="protein sequence ID" value="ENSDCDP00010040667.1"/>
    <property type="gene ID" value="ENSDCDG00010025924.1"/>
</dbReference>
<keyword evidence="3" id="KW-1185">Reference proteome</keyword>